<dbReference type="GO" id="GO:0030091">
    <property type="term" value="P:protein repair"/>
    <property type="evidence" value="ECO:0007669"/>
    <property type="project" value="InterPro"/>
</dbReference>
<dbReference type="PANTHER" id="PTHR46081:SF8">
    <property type="entry name" value="PEPTIDE METHIONINE SULFOXIDE REDUCTASE 2"/>
    <property type="match status" value="1"/>
</dbReference>
<dbReference type="InterPro" id="IPR028427">
    <property type="entry name" value="Met_Sox_Rdtase_MsrB"/>
</dbReference>
<gene>
    <name evidence="8" type="primary">msrB</name>
    <name evidence="8" type="ORF">HMPREF0765_2752</name>
</gene>
<dbReference type="PANTHER" id="PTHR46081">
    <property type="entry name" value="PEPTIDE METHIONINE SULFOXIDE REDUCTASE 2"/>
    <property type="match status" value="1"/>
</dbReference>
<dbReference type="RefSeq" id="WP_003008088.1">
    <property type="nucleotide sequence ID" value="NZ_GG668632.1"/>
</dbReference>
<dbReference type="InterPro" id="IPR011057">
    <property type="entry name" value="Mss4-like_sf"/>
</dbReference>
<organism evidence="8 9">
    <name type="scientific">Sphingobacterium spiritivorum ATCC 33300</name>
    <dbReference type="NCBI Taxonomy" id="525372"/>
    <lineage>
        <taxon>Bacteria</taxon>
        <taxon>Pseudomonadati</taxon>
        <taxon>Bacteroidota</taxon>
        <taxon>Sphingobacteriia</taxon>
        <taxon>Sphingobacteriales</taxon>
        <taxon>Sphingobacteriaceae</taxon>
        <taxon>Sphingobacterium</taxon>
    </lineage>
</organism>
<evidence type="ECO:0000313" key="9">
    <source>
        <dbReference type="Proteomes" id="UP000006241"/>
    </source>
</evidence>
<dbReference type="InterPro" id="IPR002579">
    <property type="entry name" value="Met_Sox_Rdtase_MsrB_dom"/>
</dbReference>
<dbReference type="NCBIfam" id="TIGR00357">
    <property type="entry name" value="peptide-methionine (R)-S-oxide reductase MsrB"/>
    <property type="match status" value="1"/>
</dbReference>
<comment type="catalytic activity">
    <reaction evidence="6">
        <text>L-methionyl-[protein] + [thioredoxin]-disulfide + H2O = L-methionyl-(R)-S-oxide-[protein] + [thioredoxin]-dithiol</text>
        <dbReference type="Rhea" id="RHEA:24164"/>
        <dbReference type="Rhea" id="RHEA-COMP:10698"/>
        <dbReference type="Rhea" id="RHEA-COMP:10700"/>
        <dbReference type="Rhea" id="RHEA-COMP:12313"/>
        <dbReference type="Rhea" id="RHEA-COMP:12314"/>
        <dbReference type="ChEBI" id="CHEBI:15377"/>
        <dbReference type="ChEBI" id="CHEBI:16044"/>
        <dbReference type="ChEBI" id="CHEBI:29950"/>
        <dbReference type="ChEBI" id="CHEBI:45764"/>
        <dbReference type="ChEBI" id="CHEBI:50058"/>
        <dbReference type="EC" id="1.8.4.12"/>
    </reaction>
</comment>
<dbReference type="Gene3D" id="2.170.150.20">
    <property type="entry name" value="Peptide methionine sulfoxide reductase"/>
    <property type="match status" value="1"/>
</dbReference>
<dbReference type="PROSITE" id="PS51790">
    <property type="entry name" value="MSRB"/>
    <property type="match status" value="1"/>
</dbReference>
<keyword evidence="3" id="KW-0479">Metal-binding</keyword>
<evidence type="ECO:0000256" key="5">
    <source>
        <dbReference type="ARBA" id="ARBA00023002"/>
    </source>
</evidence>
<proteinExistence type="predicted"/>
<evidence type="ECO:0000256" key="2">
    <source>
        <dbReference type="ARBA" id="ARBA00012499"/>
    </source>
</evidence>
<comment type="caution">
    <text evidence="8">The sequence shown here is derived from an EMBL/GenBank/DDBJ whole genome shotgun (WGS) entry which is preliminary data.</text>
</comment>
<evidence type="ECO:0000313" key="8">
    <source>
        <dbReference type="EMBL" id="EEI91442.1"/>
    </source>
</evidence>
<dbReference type="HOGENOM" id="CLU_031040_8_1_10"/>
<keyword evidence="5 8" id="KW-0560">Oxidoreductase</keyword>
<dbReference type="Proteomes" id="UP000006241">
    <property type="component" value="Unassembled WGS sequence"/>
</dbReference>
<dbReference type="GO" id="GO:0006979">
    <property type="term" value="P:response to oxidative stress"/>
    <property type="evidence" value="ECO:0007669"/>
    <property type="project" value="InterPro"/>
</dbReference>
<comment type="cofactor">
    <cofactor evidence="1">
        <name>Zn(2+)</name>
        <dbReference type="ChEBI" id="CHEBI:29105"/>
    </cofactor>
</comment>
<evidence type="ECO:0000259" key="7">
    <source>
        <dbReference type="PROSITE" id="PS51790"/>
    </source>
</evidence>
<evidence type="ECO:0000256" key="3">
    <source>
        <dbReference type="ARBA" id="ARBA00022723"/>
    </source>
</evidence>
<dbReference type="EC" id="1.8.4.12" evidence="2"/>
<dbReference type="EMBL" id="ACHB01000069">
    <property type="protein sequence ID" value="EEI91442.1"/>
    <property type="molecule type" value="Genomic_DNA"/>
</dbReference>
<dbReference type="SUPFAM" id="SSF51316">
    <property type="entry name" value="Mss4-like"/>
    <property type="match status" value="1"/>
</dbReference>
<dbReference type="AlphaFoldDB" id="C2FZJ6"/>
<evidence type="ECO:0000256" key="6">
    <source>
        <dbReference type="ARBA" id="ARBA00048488"/>
    </source>
</evidence>
<evidence type="ECO:0000256" key="1">
    <source>
        <dbReference type="ARBA" id="ARBA00001947"/>
    </source>
</evidence>
<sequence>MLRKLFISLSVILSLWIIGTTFATGSFYSGENTRDTIKNILKMDDNSKYNKLTPEEEYVILRKGTEYPFTGTLLENKKKGTYICKRCNAPLYRSEDKFESHCGWPSFDDEIKGAVKHVPDADGRRTEIVCNACGAHLGHVFTGEQFTAKNTRHCVNSISMKFVED</sequence>
<reference evidence="8 9" key="1">
    <citation type="submission" date="2009-01" db="EMBL/GenBank/DDBJ databases">
        <authorList>
            <person name="Qin X."/>
            <person name="Bachman B."/>
            <person name="Battles P."/>
            <person name="Bell A."/>
            <person name="Bess C."/>
            <person name="Bickham C."/>
            <person name="Chaboub L."/>
            <person name="Chen D."/>
            <person name="Coyle M."/>
            <person name="Deiros D.R."/>
            <person name="Dinh H."/>
            <person name="Forbes L."/>
            <person name="Fowler G."/>
            <person name="Francisco L."/>
            <person name="Fu Q."/>
            <person name="Gubbala S."/>
            <person name="Hale W."/>
            <person name="Han Y."/>
            <person name="Hemphill L."/>
            <person name="Highlander S.K."/>
            <person name="Hirani K."/>
            <person name="Hogues M."/>
            <person name="Jackson L."/>
            <person name="Jakkamsetti A."/>
            <person name="Javaid M."/>
            <person name="Jiang H."/>
            <person name="Korchina V."/>
            <person name="Kovar C."/>
            <person name="Lara F."/>
            <person name="Lee S."/>
            <person name="Mata R."/>
            <person name="Mathew T."/>
            <person name="Moen C."/>
            <person name="Morales K."/>
            <person name="Munidasa M."/>
            <person name="Nazareth L."/>
            <person name="Ngo R."/>
            <person name="Nguyen L."/>
            <person name="Okwuonu G."/>
            <person name="Ongeri F."/>
            <person name="Patil S."/>
            <person name="Petrosino J."/>
            <person name="Pham C."/>
            <person name="Pham P."/>
            <person name="Pu L.-L."/>
            <person name="Puazo M."/>
            <person name="Raj R."/>
            <person name="Reid J."/>
            <person name="Rouhana J."/>
            <person name="Saada N."/>
            <person name="Shang Y."/>
            <person name="Simmons D."/>
            <person name="Thornton R."/>
            <person name="Warren J."/>
            <person name="Weissenberger G."/>
            <person name="Zhang J."/>
            <person name="Zhang L."/>
            <person name="Zhou C."/>
            <person name="Zhu D."/>
            <person name="Muzny D."/>
            <person name="Worley K."/>
            <person name="Gibbs R."/>
        </authorList>
    </citation>
    <scope>NUCLEOTIDE SEQUENCE [LARGE SCALE GENOMIC DNA]</scope>
    <source>
        <strain evidence="8 9">ATCC 33300</strain>
    </source>
</reference>
<dbReference type="Pfam" id="PF01641">
    <property type="entry name" value="SelR"/>
    <property type="match status" value="1"/>
</dbReference>
<keyword evidence="4" id="KW-0862">Zinc</keyword>
<dbReference type="NCBIfam" id="NF004036">
    <property type="entry name" value="PRK05508.1"/>
    <property type="match status" value="1"/>
</dbReference>
<protein>
    <recommendedName>
        <fullName evidence="2">peptide-methionine (R)-S-oxide reductase</fullName>
        <ecNumber evidence="2">1.8.4.12</ecNumber>
    </recommendedName>
</protein>
<dbReference type="GO" id="GO:0046872">
    <property type="term" value="F:metal ion binding"/>
    <property type="evidence" value="ECO:0007669"/>
    <property type="project" value="UniProtKB-KW"/>
</dbReference>
<evidence type="ECO:0000256" key="4">
    <source>
        <dbReference type="ARBA" id="ARBA00022833"/>
    </source>
</evidence>
<feature type="domain" description="MsrB" evidence="7">
    <location>
        <begin position="45"/>
        <end position="165"/>
    </location>
</feature>
<name>C2FZJ6_SPHSI</name>
<dbReference type="GO" id="GO:0033743">
    <property type="term" value="F:peptide-methionine (R)-S-oxide reductase activity"/>
    <property type="evidence" value="ECO:0007669"/>
    <property type="project" value="UniProtKB-EC"/>
</dbReference>
<accession>C2FZJ6</accession>